<reference evidence="2" key="1">
    <citation type="submission" date="2013-03" db="EMBL/GenBank/DDBJ databases">
        <authorList>
            <person name="Harkins D.M."/>
            <person name="Durkin A.S."/>
            <person name="Brinkac L.M."/>
            <person name="Haft D.H."/>
            <person name="Selengut J.D."/>
            <person name="Sanka R."/>
            <person name="DePew J."/>
            <person name="Purushe J."/>
            <person name="Hartskeerl R.A."/>
            <person name="Ahmed A."/>
            <person name="van der Linden H."/>
            <person name="Goris M.G.A."/>
            <person name="Vinetz J.M."/>
            <person name="Sutton G.G."/>
            <person name="Nierman W.C."/>
            <person name="Fouts D.E."/>
        </authorList>
    </citation>
    <scope>NUCLEOTIDE SEQUENCE [LARGE SCALE GENOMIC DNA]</scope>
    <source>
        <strain evidence="2">ICFT</strain>
    </source>
</reference>
<dbReference type="SUPFAM" id="SSF51126">
    <property type="entry name" value="Pectin lyase-like"/>
    <property type="match status" value="1"/>
</dbReference>
<name>N1WP30_9LEPT</name>
<dbReference type="STRING" id="1218598.LEP1GSC060_0823"/>
<dbReference type="EMBL" id="AOHC02000015">
    <property type="protein sequence ID" value="EMY78894.1"/>
    <property type="molecule type" value="Genomic_DNA"/>
</dbReference>
<keyword evidence="3" id="KW-1185">Reference proteome</keyword>
<dbReference type="AlphaFoldDB" id="N1WP30"/>
<dbReference type="InterPro" id="IPR011459">
    <property type="entry name" value="DUF1565"/>
</dbReference>
<organism evidence="2 3">
    <name type="scientific">Leptospira weilii serovar Ranarum str. ICFT</name>
    <dbReference type="NCBI Taxonomy" id="1218598"/>
    <lineage>
        <taxon>Bacteria</taxon>
        <taxon>Pseudomonadati</taxon>
        <taxon>Spirochaetota</taxon>
        <taxon>Spirochaetia</taxon>
        <taxon>Leptospirales</taxon>
        <taxon>Leptospiraceae</taxon>
        <taxon>Leptospira</taxon>
    </lineage>
</organism>
<evidence type="ECO:0000313" key="3">
    <source>
        <dbReference type="Proteomes" id="UP000012313"/>
    </source>
</evidence>
<dbReference type="Pfam" id="PF07602">
    <property type="entry name" value="DUF1565"/>
    <property type="match status" value="1"/>
</dbReference>
<evidence type="ECO:0000259" key="1">
    <source>
        <dbReference type="Pfam" id="PF07602"/>
    </source>
</evidence>
<gene>
    <name evidence="2" type="ORF">LEP1GSC060_0823</name>
</gene>
<protein>
    <submittedName>
        <fullName evidence="2">PF07602 family protein</fullName>
    </submittedName>
</protein>
<feature type="domain" description="DUF1565" evidence="1">
    <location>
        <begin position="52"/>
        <end position="294"/>
    </location>
</feature>
<dbReference type="Proteomes" id="UP000012313">
    <property type="component" value="Unassembled WGS sequence"/>
</dbReference>
<accession>N1WP30</accession>
<dbReference type="Gene3D" id="2.160.20.10">
    <property type="entry name" value="Single-stranded right-handed beta-helix, Pectin lyase-like"/>
    <property type="match status" value="1"/>
</dbReference>
<sequence>MLGGCSNGKEGESDSLAPLLGIIDTPTLDLSNPERSSQQIILLTAIYVDGTSGNDNFQGTRTAPYRSITKAASVATKHSLIYVAPGQYYDREKFPIKLPDGVALIGNEGGKGNINSFLSPYRGRYENHPNTGPTSIRFNHNSGDDAAFEVGNNTIIAGFDLPNPIKLTTYGVQIRNNTISKGIYISDLTYHSGGHTISGNFIGAKEAPNYNHLVGIFFDRTTHFSKVEYNTIYRNKYGVVIRPDALADLGGGELGSKGHNIISCSKEMDLVFQLEKGKRLFAQNTKWDHNVPTYSTSSTSYPPPGIDIYAPPPTGTMDIFGYSLAPNACD</sequence>
<comment type="caution">
    <text evidence="2">The sequence shown here is derived from an EMBL/GenBank/DDBJ whole genome shotgun (WGS) entry which is preliminary data.</text>
</comment>
<dbReference type="InterPro" id="IPR011050">
    <property type="entry name" value="Pectin_lyase_fold/virulence"/>
</dbReference>
<dbReference type="InterPro" id="IPR012334">
    <property type="entry name" value="Pectin_lyas_fold"/>
</dbReference>
<proteinExistence type="predicted"/>
<evidence type="ECO:0000313" key="2">
    <source>
        <dbReference type="EMBL" id="EMY78894.1"/>
    </source>
</evidence>